<evidence type="ECO:0000256" key="1">
    <source>
        <dbReference type="SAM" id="MobiDB-lite"/>
    </source>
</evidence>
<feature type="region of interest" description="Disordered" evidence="1">
    <location>
        <begin position="585"/>
        <end position="621"/>
    </location>
</feature>
<evidence type="ECO:0000313" key="2">
    <source>
        <dbReference type="EMBL" id="KAK0976055.1"/>
    </source>
</evidence>
<feature type="region of interest" description="Disordered" evidence="1">
    <location>
        <begin position="315"/>
        <end position="335"/>
    </location>
</feature>
<name>A0AAN6KD31_9PEZI</name>
<dbReference type="AlphaFoldDB" id="A0AAN6KD31"/>
<dbReference type="EMBL" id="JAUJLE010000142">
    <property type="protein sequence ID" value="KAK0976055.1"/>
    <property type="molecule type" value="Genomic_DNA"/>
</dbReference>
<feature type="region of interest" description="Disordered" evidence="1">
    <location>
        <begin position="825"/>
        <end position="867"/>
    </location>
</feature>
<protein>
    <submittedName>
        <fullName evidence="2">Uncharacterized protein</fullName>
    </submittedName>
</protein>
<feature type="region of interest" description="Disordered" evidence="1">
    <location>
        <begin position="461"/>
        <end position="483"/>
    </location>
</feature>
<organism evidence="2 3">
    <name type="scientific">Friedmanniomyces endolithicus</name>
    <dbReference type="NCBI Taxonomy" id="329885"/>
    <lineage>
        <taxon>Eukaryota</taxon>
        <taxon>Fungi</taxon>
        <taxon>Dikarya</taxon>
        <taxon>Ascomycota</taxon>
        <taxon>Pezizomycotina</taxon>
        <taxon>Dothideomycetes</taxon>
        <taxon>Dothideomycetidae</taxon>
        <taxon>Mycosphaerellales</taxon>
        <taxon>Teratosphaeriaceae</taxon>
        <taxon>Friedmanniomyces</taxon>
    </lineage>
</organism>
<feature type="region of interest" description="Disordered" evidence="1">
    <location>
        <begin position="688"/>
        <end position="733"/>
    </location>
</feature>
<feature type="compositionally biased region" description="Low complexity" evidence="1">
    <location>
        <begin position="834"/>
        <end position="850"/>
    </location>
</feature>
<proteinExistence type="predicted"/>
<accession>A0AAN6KD31</accession>
<gene>
    <name evidence="2" type="ORF">LTR91_013759</name>
</gene>
<comment type="caution">
    <text evidence="2">The sequence shown here is derived from an EMBL/GenBank/DDBJ whole genome shotgun (WGS) entry which is preliminary data.</text>
</comment>
<feature type="compositionally biased region" description="Polar residues" evidence="1">
    <location>
        <begin position="605"/>
        <end position="621"/>
    </location>
</feature>
<keyword evidence="3" id="KW-1185">Reference proteome</keyword>
<reference evidence="2" key="1">
    <citation type="submission" date="2023-06" db="EMBL/GenBank/DDBJ databases">
        <title>Black Yeasts Isolated from many extreme environments.</title>
        <authorList>
            <person name="Coleine C."/>
            <person name="Stajich J.E."/>
            <person name="Selbmann L."/>
        </authorList>
    </citation>
    <scope>NUCLEOTIDE SEQUENCE</scope>
    <source>
        <strain evidence="2">CCFEE 5200</strain>
    </source>
</reference>
<evidence type="ECO:0000313" key="3">
    <source>
        <dbReference type="Proteomes" id="UP001175353"/>
    </source>
</evidence>
<sequence>MQRFIQTTLAGPVTPDQLLSSSKQPQAFQRISTPVISYSQNAVFTEQSAPGTAGFTHPPASSTMKPVMLTGHQRPSQVLNMPAMSQAQRINGGQYAGNTTTLPHFHGPTPHHAMPAARQHTSQLVNMPVMQQAQNVNYGHHNANMAGLALLTGPATPTNLAFVANQQPSQSIAMPSTPSVHHIGQQQHDNNPVFYSSQEVELHFKTPQMWPTLSDAPFFGTATELAQKYPQMAPALDQVYRNLHGNIRSTTGRAESRALQQPGAMFMHNARAATSSAAFGQAQDMRHYTANPAYALPVDFATNLTGQNIAPTSQLNVSPNPKPTPVLSKNKPSPMKTIQCHAGTENAHLVDVPADWAKTRCPGCYDAENALVSQYESTHAGEDHMRTYRASSRFQEMRNASLSRGPCLDLTFGDGEAETQGIRNVPTRMHQGRGSHEINGPYKTALASKASESTIDLTTTSSTLRGMNPTTPQRRRAGTGSLQTTGQEVEISTFLCADCGLESRVDLRPSKNNGVHCRACCDMSKARGLCIWERASYDITVNGTLLKRGVQAFVFKMVRSCRAINGGGASPCACTYSPKLVADPSHLPITQMPQTRNREPPSKGSMPSMSNGTTPSPCDLSESITPYTPGYNYLQPSIIGPRATISPGSLKRKRTSSLVNITDMDNIIQSPAKRTKTTVAKPLATLDQVERKRASSPIVIDDDEDVEAPPVRPLKTTRSSKGAANDPSAEYSQPSPALLAALAAENTKIAPPSTAYSKPSPALLAALAIENSKIAPLRTAASQPGPMLPAALAVEKSKIVPPSATPGQPTPASLAALAVENKTVVPQSKKLPPSKQTKAAQSKSSSRAASVMHAPPQETTRITPEGFLVGPTMTSGPLAGYHQVLATNMSQPPPYSATPPIVRSTPPGPDAARALLLEAYLPLALTHAREMQPMQLWAHGICPTWKDFGEHVRHRDEHGKMRCRACDKTGLTNPGVLTRIHDHFASQV</sequence>
<dbReference type="Proteomes" id="UP001175353">
    <property type="component" value="Unassembled WGS sequence"/>
</dbReference>